<dbReference type="Gene3D" id="2.30.180.10">
    <property type="entry name" value="FAS1 domain"/>
    <property type="match status" value="1"/>
</dbReference>
<dbReference type="PROSITE" id="PS50213">
    <property type="entry name" value="FAS1"/>
    <property type="match status" value="1"/>
</dbReference>
<evidence type="ECO:0000256" key="1">
    <source>
        <dbReference type="SAM" id="SignalP"/>
    </source>
</evidence>
<protein>
    <submittedName>
        <fullName evidence="3">Fasciclin domain-containing protein</fullName>
    </submittedName>
</protein>
<name>A0A6M1SU06_9BACT</name>
<accession>A0A6M1SU06</accession>
<evidence type="ECO:0000313" key="3">
    <source>
        <dbReference type="EMBL" id="NGP76400.1"/>
    </source>
</evidence>
<dbReference type="EMBL" id="JAALLT010000002">
    <property type="protein sequence ID" value="NGP76400.1"/>
    <property type="molecule type" value="Genomic_DNA"/>
</dbReference>
<dbReference type="AlphaFoldDB" id="A0A6M1SU06"/>
<keyword evidence="1" id="KW-0732">Signal</keyword>
<feature type="chain" id="PRO_5026919212" evidence="1">
    <location>
        <begin position="24"/>
        <end position="152"/>
    </location>
</feature>
<evidence type="ECO:0000313" key="4">
    <source>
        <dbReference type="Proteomes" id="UP000473278"/>
    </source>
</evidence>
<proteinExistence type="predicted"/>
<keyword evidence="4" id="KW-1185">Reference proteome</keyword>
<organism evidence="3 4">
    <name type="scientific">Halalkalibaculum roseum</name>
    <dbReference type="NCBI Taxonomy" id="2709311"/>
    <lineage>
        <taxon>Bacteria</taxon>
        <taxon>Pseudomonadati</taxon>
        <taxon>Balneolota</taxon>
        <taxon>Balneolia</taxon>
        <taxon>Balneolales</taxon>
        <taxon>Balneolaceae</taxon>
        <taxon>Halalkalibaculum</taxon>
    </lineage>
</organism>
<dbReference type="PANTHER" id="PTHR10900:SF77">
    <property type="entry name" value="FI19380P1"/>
    <property type="match status" value="1"/>
</dbReference>
<gene>
    <name evidence="3" type="ORF">G3570_07140</name>
</gene>
<dbReference type="Pfam" id="PF02469">
    <property type="entry name" value="Fasciclin"/>
    <property type="match status" value="1"/>
</dbReference>
<dbReference type="GO" id="GO:0005615">
    <property type="term" value="C:extracellular space"/>
    <property type="evidence" value="ECO:0007669"/>
    <property type="project" value="TreeGrafter"/>
</dbReference>
<dbReference type="InterPro" id="IPR036378">
    <property type="entry name" value="FAS1_dom_sf"/>
</dbReference>
<dbReference type="RefSeq" id="WP_165140716.1">
    <property type="nucleotide sequence ID" value="NZ_JAALLT010000002.1"/>
</dbReference>
<reference evidence="3 4" key="1">
    <citation type="submission" date="2020-02" db="EMBL/GenBank/DDBJ databases">
        <title>Balneolaceae bacterium YR4-1, complete genome.</title>
        <authorList>
            <person name="Li Y."/>
            <person name="Wu S."/>
        </authorList>
    </citation>
    <scope>NUCLEOTIDE SEQUENCE [LARGE SCALE GENOMIC DNA]</scope>
    <source>
        <strain evidence="3 4">YR4-1</strain>
    </source>
</reference>
<dbReference type="InterPro" id="IPR050904">
    <property type="entry name" value="Adhesion/Biosynth-related"/>
</dbReference>
<evidence type="ECO:0000259" key="2">
    <source>
        <dbReference type="PROSITE" id="PS50213"/>
    </source>
</evidence>
<feature type="domain" description="FAS1" evidence="2">
    <location>
        <begin position="25"/>
        <end position="151"/>
    </location>
</feature>
<dbReference type="PANTHER" id="PTHR10900">
    <property type="entry name" value="PERIOSTIN-RELATED"/>
    <property type="match status" value="1"/>
</dbReference>
<dbReference type="SMART" id="SM00554">
    <property type="entry name" value="FAS1"/>
    <property type="match status" value="1"/>
</dbReference>
<dbReference type="Proteomes" id="UP000473278">
    <property type="component" value="Unassembled WGS sequence"/>
</dbReference>
<dbReference type="SUPFAM" id="SSF82153">
    <property type="entry name" value="FAS1 domain"/>
    <property type="match status" value="1"/>
</dbReference>
<sequence length="152" mass="16418">MNINRGIGLLLAAFLLMANPELANSQKIMTVIKNHSNLSSFAAALEANGIDEELSGNGPFTIFAPINESFDRETSGKNITSSSIRNLLLNHIMTGYATERNMKVMARATSMGGVTLVLKPGENPVKINNAEVLKMNIRAQNGVLHIIKGILK</sequence>
<dbReference type="InterPro" id="IPR000782">
    <property type="entry name" value="FAS1_domain"/>
</dbReference>
<comment type="caution">
    <text evidence="3">The sequence shown here is derived from an EMBL/GenBank/DDBJ whole genome shotgun (WGS) entry which is preliminary data.</text>
</comment>
<feature type="signal peptide" evidence="1">
    <location>
        <begin position="1"/>
        <end position="23"/>
    </location>
</feature>